<dbReference type="RefSeq" id="XP_013327999.1">
    <property type="nucleotide sequence ID" value="XM_013472545.1"/>
</dbReference>
<dbReference type="AlphaFoldDB" id="A0A0F4YSX1"/>
<protein>
    <recommendedName>
        <fullName evidence="3">F-box domain-containing protein</fullName>
    </recommendedName>
</protein>
<accession>A0A0F4YSX1</accession>
<evidence type="ECO:0008006" key="3">
    <source>
        <dbReference type="Google" id="ProtNLM"/>
    </source>
</evidence>
<dbReference type="InterPro" id="IPR032675">
    <property type="entry name" value="LRR_dom_sf"/>
</dbReference>
<name>A0A0F4YSX1_RASE3</name>
<dbReference type="OrthoDB" id="2305901at2759"/>
<evidence type="ECO:0000313" key="2">
    <source>
        <dbReference type="Proteomes" id="UP000053958"/>
    </source>
</evidence>
<dbReference type="Gene3D" id="3.80.10.10">
    <property type="entry name" value="Ribonuclease Inhibitor"/>
    <property type="match status" value="2"/>
</dbReference>
<proteinExistence type="predicted"/>
<comment type="caution">
    <text evidence="1">The sequence shown here is derived from an EMBL/GenBank/DDBJ whole genome shotgun (WGS) entry which is preliminary data.</text>
</comment>
<dbReference type="Proteomes" id="UP000053958">
    <property type="component" value="Unassembled WGS sequence"/>
</dbReference>
<reference evidence="1 2" key="1">
    <citation type="submission" date="2015-04" db="EMBL/GenBank/DDBJ databases">
        <authorList>
            <person name="Heijne W.H."/>
            <person name="Fedorova N.D."/>
            <person name="Nierman W.C."/>
            <person name="Vollebregt A.W."/>
            <person name="Zhao Z."/>
            <person name="Wu L."/>
            <person name="Kumar M."/>
            <person name="Stam H."/>
            <person name="van den Berg M.A."/>
            <person name="Pel H.J."/>
        </authorList>
    </citation>
    <scope>NUCLEOTIDE SEQUENCE [LARGE SCALE GENOMIC DNA]</scope>
    <source>
        <strain evidence="1 2">CBS 393.64</strain>
    </source>
</reference>
<keyword evidence="2" id="KW-1185">Reference proteome</keyword>
<dbReference type="GeneID" id="25316916"/>
<dbReference type="EMBL" id="LASV01000186">
    <property type="protein sequence ID" value="KKA21387.1"/>
    <property type="molecule type" value="Genomic_DNA"/>
</dbReference>
<sequence length="531" mass="61618">MCFDRLEAGPWRALWPFGCVPELSRRKMSTTEERAKPIWEQNLREPRLSNRHSHTPAELCSMEKAWEPHLALELPEILLEIFGYLESDRPSLAAAIRVNRKWFLHGTTILWRQASPRELARAAENRRQFYASKIRSLVFDESKASYDPYDLIEDLEVTNLKSVTIWGFRTANILRLKQYLQPSLEEFLFYEGDIDSSLLDHLKTTCRRLRKIVIDSPEPHITPSEFSEFLQGCASLESMKFMFDMDRLITDETLLHLAGHENLKVLDVGVRIYKATIEEILTKVPTPFKALQKLKIVTHAEAVPSLTKMVNPIRLRRLDLKLGLYRLGVLEQLSHLTDLRHLRLSFYGRLPSNELLLLRSLVKLEQLSISIFDIFWHWQEDGYLDLTDDEFEELISHLGHLRTLRIAAKSPLSAAILESLCKHSPMFPRLRILALDKFTPFSHGYDGRDDYHPRSPEVVELARVLGRHFPKLETLYVYADDKFSDVVADILSKRGSYPEYFDESQEHLISSSPLSRDFNQTAIFFPGERDG</sequence>
<gene>
    <name evidence="1" type="ORF">T310_4568</name>
</gene>
<dbReference type="SUPFAM" id="SSF52047">
    <property type="entry name" value="RNI-like"/>
    <property type="match status" value="1"/>
</dbReference>
<organism evidence="1 2">
    <name type="scientific">Rasamsonia emersonii (strain ATCC 16479 / CBS 393.64 / IMI 116815)</name>
    <dbReference type="NCBI Taxonomy" id="1408163"/>
    <lineage>
        <taxon>Eukaryota</taxon>
        <taxon>Fungi</taxon>
        <taxon>Dikarya</taxon>
        <taxon>Ascomycota</taxon>
        <taxon>Pezizomycotina</taxon>
        <taxon>Eurotiomycetes</taxon>
        <taxon>Eurotiomycetidae</taxon>
        <taxon>Eurotiales</taxon>
        <taxon>Trichocomaceae</taxon>
        <taxon>Rasamsonia</taxon>
    </lineage>
</organism>
<evidence type="ECO:0000313" key="1">
    <source>
        <dbReference type="EMBL" id="KKA21387.1"/>
    </source>
</evidence>